<evidence type="ECO:0000313" key="2">
    <source>
        <dbReference type="Proteomes" id="UP000789342"/>
    </source>
</evidence>
<dbReference type="AlphaFoldDB" id="A0A9N9NI95"/>
<dbReference type="EMBL" id="CAJVPV010027553">
    <property type="protein sequence ID" value="CAG8734386.1"/>
    <property type="molecule type" value="Genomic_DNA"/>
</dbReference>
<reference evidence="1" key="1">
    <citation type="submission" date="2021-06" db="EMBL/GenBank/DDBJ databases">
        <authorList>
            <person name="Kallberg Y."/>
            <person name="Tangrot J."/>
            <person name="Rosling A."/>
        </authorList>
    </citation>
    <scope>NUCLEOTIDE SEQUENCE</scope>
    <source>
        <strain evidence="1">CL551</strain>
    </source>
</reference>
<keyword evidence="2" id="KW-1185">Reference proteome</keyword>
<dbReference type="CDD" id="cd00198">
    <property type="entry name" value="vWFA"/>
    <property type="match status" value="1"/>
</dbReference>
<proteinExistence type="predicted"/>
<evidence type="ECO:0000313" key="1">
    <source>
        <dbReference type="EMBL" id="CAG8734386.1"/>
    </source>
</evidence>
<dbReference type="InterPro" id="IPR036465">
    <property type="entry name" value="vWFA_dom_sf"/>
</dbReference>
<feature type="non-terminal residue" evidence="1">
    <location>
        <position position="1"/>
    </location>
</feature>
<dbReference type="SUPFAM" id="SSF53300">
    <property type="entry name" value="vWA-like"/>
    <property type="match status" value="1"/>
</dbReference>
<gene>
    <name evidence="1" type="ORF">AMORRO_LOCUS14267</name>
</gene>
<protein>
    <submittedName>
        <fullName evidence="1">10502_t:CDS:1</fullName>
    </submittedName>
</protein>
<accession>A0A9N9NI95</accession>
<comment type="caution">
    <text evidence="1">The sequence shown here is derived from an EMBL/GenBank/DDBJ whole genome shotgun (WGS) entry which is preliminary data.</text>
</comment>
<organism evidence="1 2">
    <name type="scientific">Acaulospora morrowiae</name>
    <dbReference type="NCBI Taxonomy" id="94023"/>
    <lineage>
        <taxon>Eukaryota</taxon>
        <taxon>Fungi</taxon>
        <taxon>Fungi incertae sedis</taxon>
        <taxon>Mucoromycota</taxon>
        <taxon>Glomeromycotina</taxon>
        <taxon>Glomeromycetes</taxon>
        <taxon>Diversisporales</taxon>
        <taxon>Acaulosporaceae</taxon>
        <taxon>Acaulospora</taxon>
    </lineage>
</organism>
<sequence>MTQTEFTSEDQYFEYKGDKLQIGDHETLVLCNLYCKGTGRHRHIDYCRNEETCKLNTNHPNIQHISAPVYPNPHQAKDFISHRLFWERTGFKARLASQSGQLQRQAANKDIISLILFDHELIVPFENYVLTDADVLLNHMIKYEASGGKDFNLAIQKAGFLINQYYDANKANIIIFLSDGGAGVPRDQLQRICEYNKTRGNPLFLYTVLFANQSESSSLRKMAEIAQEYQPPNSSVSSLRCQYNNVMTEINLVTTFVGIAE</sequence>
<dbReference type="OrthoDB" id="2414946at2759"/>
<dbReference type="Gene3D" id="3.40.50.410">
    <property type="entry name" value="von Willebrand factor, type A domain"/>
    <property type="match status" value="1"/>
</dbReference>
<name>A0A9N9NI95_9GLOM</name>
<dbReference type="Proteomes" id="UP000789342">
    <property type="component" value="Unassembled WGS sequence"/>
</dbReference>